<dbReference type="EMBL" id="PYFT01000001">
    <property type="protein sequence ID" value="PSR52872.1"/>
    <property type="molecule type" value="Genomic_DNA"/>
</dbReference>
<keyword evidence="5 7" id="KW-1133">Transmembrane helix</keyword>
<organism evidence="8 9">
    <name type="scientific">Adhaeribacter arboris</name>
    <dbReference type="NCBI Taxonomy" id="2072846"/>
    <lineage>
        <taxon>Bacteria</taxon>
        <taxon>Pseudomonadati</taxon>
        <taxon>Bacteroidota</taxon>
        <taxon>Cytophagia</taxon>
        <taxon>Cytophagales</taxon>
        <taxon>Hymenobacteraceae</taxon>
        <taxon>Adhaeribacter</taxon>
    </lineage>
</organism>
<dbReference type="RefSeq" id="WP_106926925.1">
    <property type="nucleotide sequence ID" value="NZ_PYFT01000001.1"/>
</dbReference>
<evidence type="ECO:0000256" key="5">
    <source>
        <dbReference type="ARBA" id="ARBA00022989"/>
    </source>
</evidence>
<dbReference type="InterPro" id="IPR051907">
    <property type="entry name" value="DoxX-like_oxidoreductase"/>
</dbReference>
<evidence type="ECO:0000256" key="4">
    <source>
        <dbReference type="ARBA" id="ARBA00022692"/>
    </source>
</evidence>
<evidence type="ECO:0000313" key="9">
    <source>
        <dbReference type="Proteomes" id="UP000240357"/>
    </source>
</evidence>
<evidence type="ECO:0000256" key="3">
    <source>
        <dbReference type="ARBA" id="ARBA00022475"/>
    </source>
</evidence>
<keyword evidence="3" id="KW-1003">Cell membrane</keyword>
<dbReference type="PANTHER" id="PTHR33452:SF1">
    <property type="entry name" value="INNER MEMBRANE PROTEIN YPHA-RELATED"/>
    <property type="match status" value="1"/>
</dbReference>
<dbReference type="Pfam" id="PF07681">
    <property type="entry name" value="DoxX"/>
    <property type="match status" value="1"/>
</dbReference>
<evidence type="ECO:0000256" key="7">
    <source>
        <dbReference type="SAM" id="Phobius"/>
    </source>
</evidence>
<accession>A0A2T2YBI1</accession>
<comment type="caution">
    <text evidence="8">The sequence shown here is derived from an EMBL/GenBank/DDBJ whole genome shotgun (WGS) entry which is preliminary data.</text>
</comment>
<feature type="transmembrane region" description="Helical" evidence="7">
    <location>
        <begin position="56"/>
        <end position="76"/>
    </location>
</feature>
<feature type="transmembrane region" description="Helical" evidence="7">
    <location>
        <begin position="21"/>
        <end position="44"/>
    </location>
</feature>
<proteinExistence type="inferred from homology"/>
<dbReference type="OrthoDB" id="680764at2"/>
<sequence>MEVTHKMNLWADRHHPIWLDFIRLGLGIFLFVKGLIFISDIAVLERLLININMDWSSFWFAHYIAFAHLVGGLLIAMGLVTRLAVLFQLPILIGAVLFVRPGLEYGSINTEWWVSVLTLCLLIVFFIFDSGRWSIDHYMRTHREV</sequence>
<reference evidence="8 9" key="1">
    <citation type="submission" date="2018-03" db="EMBL/GenBank/DDBJ databases">
        <title>Adhaeribacter sp. HMF7605 Genome sequencing and assembly.</title>
        <authorList>
            <person name="Kang H."/>
            <person name="Kang J."/>
            <person name="Cha I."/>
            <person name="Kim H."/>
            <person name="Joh K."/>
        </authorList>
    </citation>
    <scope>NUCLEOTIDE SEQUENCE [LARGE SCALE GENOMIC DNA]</scope>
    <source>
        <strain evidence="8 9">HMF7605</strain>
    </source>
</reference>
<feature type="transmembrane region" description="Helical" evidence="7">
    <location>
        <begin position="83"/>
        <end position="100"/>
    </location>
</feature>
<evidence type="ECO:0000313" key="8">
    <source>
        <dbReference type="EMBL" id="PSR52872.1"/>
    </source>
</evidence>
<gene>
    <name evidence="8" type="ORF">AHMF7605_04695</name>
</gene>
<keyword evidence="9" id="KW-1185">Reference proteome</keyword>
<evidence type="ECO:0000256" key="2">
    <source>
        <dbReference type="ARBA" id="ARBA00006679"/>
    </source>
</evidence>
<feature type="transmembrane region" description="Helical" evidence="7">
    <location>
        <begin position="112"/>
        <end position="131"/>
    </location>
</feature>
<dbReference type="AlphaFoldDB" id="A0A2T2YBI1"/>
<dbReference type="GO" id="GO:0005886">
    <property type="term" value="C:plasma membrane"/>
    <property type="evidence" value="ECO:0007669"/>
    <property type="project" value="UniProtKB-SubCell"/>
</dbReference>
<dbReference type="Proteomes" id="UP000240357">
    <property type="component" value="Unassembled WGS sequence"/>
</dbReference>
<keyword evidence="4 7" id="KW-0812">Transmembrane</keyword>
<protein>
    <submittedName>
        <fullName evidence="8">DoxX family protein</fullName>
    </submittedName>
</protein>
<keyword evidence="6 7" id="KW-0472">Membrane</keyword>
<name>A0A2T2YBI1_9BACT</name>
<evidence type="ECO:0000256" key="1">
    <source>
        <dbReference type="ARBA" id="ARBA00004651"/>
    </source>
</evidence>
<comment type="similarity">
    <text evidence="2">Belongs to the DoxX family.</text>
</comment>
<dbReference type="PANTHER" id="PTHR33452">
    <property type="entry name" value="OXIDOREDUCTASE CATD-RELATED"/>
    <property type="match status" value="1"/>
</dbReference>
<comment type="subcellular location">
    <subcellularLocation>
        <location evidence="1">Cell membrane</location>
        <topology evidence="1">Multi-pass membrane protein</topology>
    </subcellularLocation>
</comment>
<dbReference type="InterPro" id="IPR032808">
    <property type="entry name" value="DoxX"/>
</dbReference>
<evidence type="ECO:0000256" key="6">
    <source>
        <dbReference type="ARBA" id="ARBA00023136"/>
    </source>
</evidence>